<gene>
    <name evidence="11" type="ORF">JRO89_XS08G0099700</name>
</gene>
<keyword evidence="4" id="KW-0256">Endoplasmic reticulum</keyword>
<evidence type="ECO:0000256" key="9">
    <source>
        <dbReference type="ARBA" id="ARBA00025752"/>
    </source>
</evidence>
<dbReference type="Pfam" id="PF03547">
    <property type="entry name" value="Mem_trans"/>
    <property type="match status" value="1"/>
</dbReference>
<protein>
    <submittedName>
        <fullName evidence="11">Uncharacterized protein</fullName>
    </submittedName>
</protein>
<keyword evidence="7" id="KW-0927">Auxin signaling pathway</keyword>
<evidence type="ECO:0000256" key="7">
    <source>
        <dbReference type="ARBA" id="ARBA00023294"/>
    </source>
</evidence>
<proteinExistence type="inferred from homology"/>
<accession>A0ABQ8HP84</accession>
<comment type="function">
    <text evidence="8">Involved in cellular auxin homeostasis by regulating auxin metabolism. Regulates intracellular auxin accumulation at the endoplasmic reticulum and thus auxin availability for nuclear auxin signaling.</text>
</comment>
<feature type="transmembrane region" description="Helical" evidence="10">
    <location>
        <begin position="73"/>
        <end position="94"/>
    </location>
</feature>
<feature type="transmembrane region" description="Helical" evidence="10">
    <location>
        <begin position="360"/>
        <end position="381"/>
    </location>
</feature>
<dbReference type="EMBL" id="JAFEMO010000008">
    <property type="protein sequence ID" value="KAH7566128.1"/>
    <property type="molecule type" value="Genomic_DNA"/>
</dbReference>
<feature type="transmembrane region" description="Helical" evidence="10">
    <location>
        <begin position="294"/>
        <end position="314"/>
    </location>
</feature>
<evidence type="ECO:0000256" key="8">
    <source>
        <dbReference type="ARBA" id="ARBA00025100"/>
    </source>
</evidence>
<dbReference type="InterPro" id="IPR045033">
    <property type="entry name" value="PILS1/3/4/5/7"/>
</dbReference>
<dbReference type="InterPro" id="IPR004776">
    <property type="entry name" value="Mem_transp_PIN-like"/>
</dbReference>
<dbReference type="PANTHER" id="PTHR31651">
    <property type="match status" value="1"/>
</dbReference>
<feature type="transmembrane region" description="Helical" evidence="10">
    <location>
        <begin position="147"/>
        <end position="168"/>
    </location>
</feature>
<evidence type="ECO:0000256" key="5">
    <source>
        <dbReference type="ARBA" id="ARBA00022989"/>
    </source>
</evidence>
<comment type="subcellular location">
    <subcellularLocation>
        <location evidence="1">Endoplasmic reticulum membrane</location>
        <topology evidence="1">Multi-pass membrane protein</topology>
    </subcellularLocation>
</comment>
<feature type="transmembrane region" description="Helical" evidence="10">
    <location>
        <begin position="42"/>
        <end position="61"/>
    </location>
</feature>
<reference evidence="11 12" key="1">
    <citation type="submission" date="2021-02" db="EMBL/GenBank/DDBJ databases">
        <title>Plant Genome Project.</title>
        <authorList>
            <person name="Zhang R.-G."/>
        </authorList>
    </citation>
    <scope>NUCLEOTIDE SEQUENCE [LARGE SCALE GENOMIC DNA]</scope>
    <source>
        <tissue evidence="11">Leaves</tissue>
    </source>
</reference>
<evidence type="ECO:0000256" key="1">
    <source>
        <dbReference type="ARBA" id="ARBA00004477"/>
    </source>
</evidence>
<keyword evidence="3 10" id="KW-0812">Transmembrane</keyword>
<feature type="transmembrane region" description="Helical" evidence="10">
    <location>
        <begin position="6"/>
        <end position="30"/>
    </location>
</feature>
<evidence type="ECO:0000256" key="6">
    <source>
        <dbReference type="ARBA" id="ARBA00023136"/>
    </source>
</evidence>
<dbReference type="Proteomes" id="UP000827721">
    <property type="component" value="Unassembled WGS sequence"/>
</dbReference>
<dbReference type="PANTHER" id="PTHR31651:SF40">
    <property type="entry name" value="SYMPORTER, PUTATIVE-RELATED"/>
    <property type="match status" value="1"/>
</dbReference>
<keyword evidence="2" id="KW-0813">Transport</keyword>
<comment type="similarity">
    <text evidence="9">Belongs to the auxin efflux carrier (TC 2.A.69.2) family.</text>
</comment>
<evidence type="ECO:0000256" key="2">
    <source>
        <dbReference type="ARBA" id="ARBA00022448"/>
    </source>
</evidence>
<evidence type="ECO:0000256" key="3">
    <source>
        <dbReference type="ARBA" id="ARBA00022692"/>
    </source>
</evidence>
<feature type="transmembrane region" description="Helical" evidence="10">
    <location>
        <begin position="106"/>
        <end position="127"/>
    </location>
</feature>
<comment type="caution">
    <text evidence="11">The sequence shown here is derived from an EMBL/GenBank/DDBJ whole genome shotgun (WGS) entry which is preliminary data.</text>
</comment>
<feature type="transmembrane region" description="Helical" evidence="10">
    <location>
        <begin position="256"/>
        <end position="274"/>
    </location>
</feature>
<name>A0ABQ8HP84_9ROSI</name>
<feature type="transmembrane region" description="Helical" evidence="10">
    <location>
        <begin position="326"/>
        <end position="354"/>
    </location>
</feature>
<keyword evidence="12" id="KW-1185">Reference proteome</keyword>
<keyword evidence="6 10" id="KW-0472">Membrane</keyword>
<evidence type="ECO:0000313" key="12">
    <source>
        <dbReference type="Proteomes" id="UP000827721"/>
    </source>
</evidence>
<keyword evidence="5 10" id="KW-1133">Transmembrane helix</keyword>
<sequence>MKLLDLFIASFIPVLKVLLLTALGLFLALDKVDILGEEARKHLNNVAFFVFTPALIGSSLAKYITIKSIGMLWFMPFNILITFIIGSALGWMLLKITRAPRDLWGLVLGCCAAGNLGNMLFIMIPAVCKEQGNPFGNAHACYNQGMAYSSLSMAIGAIYLWSYVYNIVRLYSSKNSEAAKLNSTQRANPVGEGAENLSNSRMGPLLPLNECSVKEDCLDHFELDCPLSEGRPKVPFLKRIKQRFQKFATKINLRKLLAPSTIGAIVGFTVGVIPRLQKVLVGDSAPLRVVQDSTALIGEAAIPTVTLIVGANLLRGLKGSRIHLSIIIGIIVIRYIALPILGVGIVKAAIHFGLVNSDPLYQFILLLQFALPPAIQIGTMTQLFGAGESECSVILLWTYAMASVSLTLWSTFFLWFVG</sequence>
<organism evidence="11 12">
    <name type="scientific">Xanthoceras sorbifolium</name>
    <dbReference type="NCBI Taxonomy" id="99658"/>
    <lineage>
        <taxon>Eukaryota</taxon>
        <taxon>Viridiplantae</taxon>
        <taxon>Streptophyta</taxon>
        <taxon>Embryophyta</taxon>
        <taxon>Tracheophyta</taxon>
        <taxon>Spermatophyta</taxon>
        <taxon>Magnoliopsida</taxon>
        <taxon>eudicotyledons</taxon>
        <taxon>Gunneridae</taxon>
        <taxon>Pentapetalae</taxon>
        <taxon>rosids</taxon>
        <taxon>malvids</taxon>
        <taxon>Sapindales</taxon>
        <taxon>Sapindaceae</taxon>
        <taxon>Xanthoceroideae</taxon>
        <taxon>Xanthoceras</taxon>
    </lineage>
</organism>
<feature type="transmembrane region" description="Helical" evidence="10">
    <location>
        <begin position="393"/>
        <end position="417"/>
    </location>
</feature>
<evidence type="ECO:0000313" key="11">
    <source>
        <dbReference type="EMBL" id="KAH7566128.1"/>
    </source>
</evidence>
<evidence type="ECO:0000256" key="4">
    <source>
        <dbReference type="ARBA" id="ARBA00022824"/>
    </source>
</evidence>
<evidence type="ECO:0000256" key="10">
    <source>
        <dbReference type="SAM" id="Phobius"/>
    </source>
</evidence>